<dbReference type="EMBL" id="FNNQ01000021">
    <property type="protein sequence ID" value="SDX50688.1"/>
    <property type="molecule type" value="Genomic_DNA"/>
</dbReference>
<comment type="similarity">
    <text evidence="2">Belongs to the UPF0324 family.</text>
</comment>
<evidence type="ECO:0000256" key="7">
    <source>
        <dbReference type="SAM" id="Phobius"/>
    </source>
</evidence>
<dbReference type="PANTHER" id="PTHR30106">
    <property type="entry name" value="INNER MEMBRANE PROTEIN YEIH-RELATED"/>
    <property type="match status" value="1"/>
</dbReference>
<accession>A0A1H3C9W3</accession>
<dbReference type="PANTHER" id="PTHR30106:SF2">
    <property type="entry name" value="UPF0324 INNER MEMBRANE PROTEIN YEIH"/>
    <property type="match status" value="1"/>
</dbReference>
<dbReference type="InterPro" id="IPR018383">
    <property type="entry name" value="UPF0324_pro"/>
</dbReference>
<feature type="transmembrane region" description="Helical" evidence="7">
    <location>
        <begin position="285"/>
        <end position="308"/>
    </location>
</feature>
<sequence>MKRSAIQIQTTRRRREGKEISQGVQGVLLTFLLAGGSFSLAKLPGVDKIGPLMVALLLAVLWRQWVGFPTSLEVGIKFSSATLLRVAIVLYGFRLNINQVWDQGLGLMLRDVVVVGVGIGAVLLIAKRVKADGELSLLLAIGTGICGAAAIAAVSPILGAKKEKIATGVGMIALMGTLVTLLYTAVHPLLPLSAEQYAVWSGLSLHELAHVAAASSLAGPDALSIALLAKLGRVFLLIPVCFVLLWCIHRKQGSHIHQQVKIPWFLLGFMGASMIGAIVPIPEDWLAGATGLGTFLLAAAMAGLGFHIRLGTLGRQIFRPLIALVGGSLILSFLSLLLAML</sequence>
<dbReference type="GO" id="GO:0005886">
    <property type="term" value="C:plasma membrane"/>
    <property type="evidence" value="ECO:0007669"/>
    <property type="project" value="UniProtKB-SubCell"/>
</dbReference>
<proteinExistence type="inferred from homology"/>
<evidence type="ECO:0000256" key="3">
    <source>
        <dbReference type="ARBA" id="ARBA00022475"/>
    </source>
</evidence>
<dbReference type="Pfam" id="PF03601">
    <property type="entry name" value="Cons_hypoth698"/>
    <property type="match status" value="1"/>
</dbReference>
<feature type="transmembrane region" description="Helical" evidence="7">
    <location>
        <begin position="49"/>
        <end position="66"/>
    </location>
</feature>
<feature type="transmembrane region" description="Helical" evidence="7">
    <location>
        <begin position="320"/>
        <end position="340"/>
    </location>
</feature>
<keyword evidence="5 7" id="KW-1133">Transmembrane helix</keyword>
<evidence type="ECO:0000256" key="1">
    <source>
        <dbReference type="ARBA" id="ARBA00004651"/>
    </source>
</evidence>
<feature type="transmembrane region" description="Helical" evidence="7">
    <location>
        <begin position="137"/>
        <end position="159"/>
    </location>
</feature>
<evidence type="ECO:0000313" key="9">
    <source>
        <dbReference type="Proteomes" id="UP000198534"/>
    </source>
</evidence>
<evidence type="ECO:0000313" key="8">
    <source>
        <dbReference type="EMBL" id="SDX50688.1"/>
    </source>
</evidence>
<gene>
    <name evidence="8" type="ORF">SAMN05444487_1214</name>
</gene>
<dbReference type="RefSeq" id="WP_091742804.1">
    <property type="nucleotide sequence ID" value="NZ_FNNQ01000021.1"/>
</dbReference>
<protein>
    <submittedName>
        <fullName evidence="8">Conserved hypothetical integral membrane protein</fullName>
    </submittedName>
</protein>
<evidence type="ECO:0000256" key="5">
    <source>
        <dbReference type="ARBA" id="ARBA00022989"/>
    </source>
</evidence>
<feature type="transmembrane region" description="Helical" evidence="7">
    <location>
        <begin position="165"/>
        <end position="185"/>
    </location>
</feature>
<feature type="transmembrane region" description="Helical" evidence="7">
    <location>
        <begin position="260"/>
        <end position="279"/>
    </location>
</feature>
<dbReference type="Proteomes" id="UP000198534">
    <property type="component" value="Unassembled WGS sequence"/>
</dbReference>
<reference evidence="8 9" key="1">
    <citation type="submission" date="2016-10" db="EMBL/GenBank/DDBJ databases">
        <authorList>
            <person name="de Groot N.N."/>
        </authorList>
    </citation>
    <scope>NUCLEOTIDE SEQUENCE [LARGE SCALE GENOMIC DNA]</scope>
    <source>
        <strain evidence="8 9">DSM 45610</strain>
    </source>
</reference>
<dbReference type="OrthoDB" id="9811391at2"/>
<feature type="transmembrane region" description="Helical" evidence="7">
    <location>
        <begin position="225"/>
        <end position="248"/>
    </location>
</feature>
<feature type="transmembrane region" description="Helical" evidence="7">
    <location>
        <begin position="107"/>
        <end position="125"/>
    </location>
</feature>
<evidence type="ECO:0000256" key="4">
    <source>
        <dbReference type="ARBA" id="ARBA00022692"/>
    </source>
</evidence>
<keyword evidence="6 7" id="KW-0472">Membrane</keyword>
<feature type="transmembrane region" description="Helical" evidence="7">
    <location>
        <begin position="20"/>
        <end position="43"/>
    </location>
</feature>
<comment type="subcellular location">
    <subcellularLocation>
        <location evidence="1">Cell membrane</location>
        <topology evidence="1">Multi-pass membrane protein</topology>
    </subcellularLocation>
</comment>
<keyword evidence="3" id="KW-1003">Cell membrane</keyword>
<organism evidence="8 9">
    <name type="scientific">Marininema mesophilum</name>
    <dbReference type="NCBI Taxonomy" id="1048340"/>
    <lineage>
        <taxon>Bacteria</taxon>
        <taxon>Bacillati</taxon>
        <taxon>Bacillota</taxon>
        <taxon>Bacilli</taxon>
        <taxon>Bacillales</taxon>
        <taxon>Thermoactinomycetaceae</taxon>
        <taxon>Marininema</taxon>
    </lineage>
</organism>
<evidence type="ECO:0000256" key="6">
    <source>
        <dbReference type="ARBA" id="ARBA00023136"/>
    </source>
</evidence>
<keyword evidence="9" id="KW-1185">Reference proteome</keyword>
<dbReference type="AlphaFoldDB" id="A0A1H3C9W3"/>
<keyword evidence="4 7" id="KW-0812">Transmembrane</keyword>
<name>A0A1H3C9W3_9BACL</name>
<evidence type="ECO:0000256" key="2">
    <source>
        <dbReference type="ARBA" id="ARBA00007977"/>
    </source>
</evidence>